<accession>L0A734</accession>
<dbReference type="eggNOG" id="COG0750">
    <property type="taxonomic scope" value="Bacteria"/>
</dbReference>
<keyword evidence="8 11" id="KW-1133">Transmembrane helix</keyword>
<keyword evidence="6" id="KW-0378">Hydrolase</keyword>
<comment type="subcellular location">
    <subcellularLocation>
        <location evidence="2">Membrane</location>
        <topology evidence="2">Multi-pass membrane protein</topology>
    </subcellularLocation>
</comment>
<dbReference type="CDD" id="cd06163">
    <property type="entry name" value="S2P-M50_PDZ_RseP-like"/>
    <property type="match status" value="1"/>
</dbReference>
<evidence type="ECO:0000256" key="10">
    <source>
        <dbReference type="ARBA" id="ARBA00023136"/>
    </source>
</evidence>
<comment type="cofactor">
    <cofactor evidence="1">
        <name>Zn(2+)</name>
        <dbReference type="ChEBI" id="CHEBI:29105"/>
    </cofactor>
</comment>
<feature type="transmembrane region" description="Helical" evidence="11">
    <location>
        <begin position="100"/>
        <end position="124"/>
    </location>
</feature>
<dbReference type="PATRIC" id="fig|937777.3.peg.3444"/>
<organism evidence="13 14">
    <name type="scientific">Deinococcus peraridilitoris (strain DSM 19664 / LMG 22246 / CIP 109416 / KR-200)</name>
    <dbReference type="NCBI Taxonomy" id="937777"/>
    <lineage>
        <taxon>Bacteria</taxon>
        <taxon>Thermotogati</taxon>
        <taxon>Deinococcota</taxon>
        <taxon>Deinococci</taxon>
        <taxon>Deinococcales</taxon>
        <taxon>Deinococcaceae</taxon>
        <taxon>Deinococcus</taxon>
    </lineage>
</organism>
<dbReference type="AlphaFoldDB" id="L0A734"/>
<feature type="transmembrane region" description="Helical" evidence="11">
    <location>
        <begin position="291"/>
        <end position="313"/>
    </location>
</feature>
<keyword evidence="5 11" id="KW-0812">Transmembrane</keyword>
<reference evidence="14" key="1">
    <citation type="submission" date="2012-03" db="EMBL/GenBank/DDBJ databases">
        <title>Complete sequence of chromosome of Deinococcus peraridilitoris DSM 19664.</title>
        <authorList>
            <person name="Lucas S."/>
            <person name="Copeland A."/>
            <person name="Lapidus A."/>
            <person name="Glavina del Rio T."/>
            <person name="Dalin E."/>
            <person name="Tice H."/>
            <person name="Bruce D."/>
            <person name="Goodwin L."/>
            <person name="Pitluck S."/>
            <person name="Peters L."/>
            <person name="Mikhailova N."/>
            <person name="Lu M."/>
            <person name="Kyrpides N."/>
            <person name="Mavromatis K."/>
            <person name="Ivanova N."/>
            <person name="Brettin T."/>
            <person name="Detter J.C."/>
            <person name="Han C."/>
            <person name="Larimer F."/>
            <person name="Land M."/>
            <person name="Hauser L."/>
            <person name="Markowitz V."/>
            <person name="Cheng J.-F."/>
            <person name="Hugenholtz P."/>
            <person name="Woyke T."/>
            <person name="Wu D."/>
            <person name="Pukall R."/>
            <person name="Steenblock K."/>
            <person name="Brambilla E."/>
            <person name="Klenk H.-P."/>
            <person name="Eisen J.A."/>
        </authorList>
    </citation>
    <scope>NUCLEOTIDE SEQUENCE [LARGE SCALE GENOMIC DNA]</scope>
    <source>
        <strain evidence="14">DSM 19664 / LMG 22246 / CIP 109416 / KR-200</strain>
    </source>
</reference>
<dbReference type="OrthoDB" id="9782003at2"/>
<feature type="transmembrane region" description="Helical" evidence="11">
    <location>
        <begin position="6"/>
        <end position="24"/>
    </location>
</feature>
<evidence type="ECO:0000259" key="12">
    <source>
        <dbReference type="PROSITE" id="PS50106"/>
    </source>
</evidence>
<evidence type="ECO:0000256" key="7">
    <source>
        <dbReference type="ARBA" id="ARBA00022833"/>
    </source>
</evidence>
<dbReference type="PROSITE" id="PS50106">
    <property type="entry name" value="PDZ"/>
    <property type="match status" value="1"/>
</dbReference>
<comment type="similarity">
    <text evidence="3">Belongs to the peptidase M50B family.</text>
</comment>
<evidence type="ECO:0000256" key="11">
    <source>
        <dbReference type="SAM" id="Phobius"/>
    </source>
</evidence>
<feature type="transmembrane region" description="Helical" evidence="11">
    <location>
        <begin position="343"/>
        <end position="361"/>
    </location>
</feature>
<dbReference type="GO" id="GO:0004222">
    <property type="term" value="F:metalloendopeptidase activity"/>
    <property type="evidence" value="ECO:0007669"/>
    <property type="project" value="InterPro"/>
</dbReference>
<keyword evidence="14" id="KW-1185">Reference proteome</keyword>
<dbReference type="STRING" id="937777.Deipe_3432"/>
<name>L0A734_DEIPD</name>
<evidence type="ECO:0000313" key="14">
    <source>
        <dbReference type="Proteomes" id="UP000010467"/>
    </source>
</evidence>
<dbReference type="HOGENOM" id="CLU_025778_1_3_0"/>
<sequence>MSGTGISIALWLLIIVVATFWHELGHYWAARAQGVGVKSFSIGMGPILVRWRSGGTEWRLSALPIGGYVEIDGMAPTVSERGELRAPTTGYAGLGAPGKIAILLAGPLFNWILAIALLAGNYAAQGVVTPLNDRARVASVAPNSEAQRLGLREGDVIVAINGRDIPESYTVDGQPRPGFRQVQDALALDGPKTFTVERDGRRREVSFNWQARENGERRLLGIGYGEDRKVEQVAVPAAIAAAARTSVAVIPQAVGAFAGLFQRMLTLDLQGNGEVVGPIGTVGIVGQAAQAGVWTVVGIMALINLSLALFNLLPIPGLDGGRIFLVLVQALLRRPLTFQQENFINLTGFALVMLLMLFVVFSDVARFF</sequence>
<dbReference type="RefSeq" id="WP_015237163.1">
    <property type="nucleotide sequence ID" value="NC_019793.1"/>
</dbReference>
<dbReference type="InterPro" id="IPR001478">
    <property type="entry name" value="PDZ"/>
</dbReference>
<dbReference type="Pfam" id="PF17820">
    <property type="entry name" value="PDZ_6"/>
    <property type="match status" value="1"/>
</dbReference>
<dbReference type="InterPro" id="IPR036034">
    <property type="entry name" value="PDZ_sf"/>
</dbReference>
<dbReference type="EMBL" id="CP003382">
    <property type="protein sequence ID" value="AFZ68865.1"/>
    <property type="molecule type" value="Genomic_DNA"/>
</dbReference>
<dbReference type="InterPro" id="IPR004387">
    <property type="entry name" value="Pept_M50_Zn"/>
</dbReference>
<proteinExistence type="inferred from homology"/>
<feature type="domain" description="PDZ" evidence="12">
    <location>
        <begin position="114"/>
        <end position="165"/>
    </location>
</feature>
<evidence type="ECO:0000256" key="3">
    <source>
        <dbReference type="ARBA" id="ARBA00007931"/>
    </source>
</evidence>
<keyword evidence="9" id="KW-0482">Metalloprotease</keyword>
<dbReference type="GO" id="GO:0006508">
    <property type="term" value="P:proteolysis"/>
    <property type="evidence" value="ECO:0007669"/>
    <property type="project" value="UniProtKB-KW"/>
</dbReference>
<dbReference type="GO" id="GO:0016020">
    <property type="term" value="C:membrane"/>
    <property type="evidence" value="ECO:0007669"/>
    <property type="project" value="UniProtKB-SubCell"/>
</dbReference>
<evidence type="ECO:0000256" key="6">
    <source>
        <dbReference type="ARBA" id="ARBA00022801"/>
    </source>
</evidence>
<evidence type="ECO:0000256" key="8">
    <source>
        <dbReference type="ARBA" id="ARBA00022989"/>
    </source>
</evidence>
<dbReference type="PANTHER" id="PTHR42837">
    <property type="entry name" value="REGULATOR OF SIGMA-E PROTEASE RSEP"/>
    <property type="match status" value="1"/>
</dbReference>
<dbReference type="Gene3D" id="2.30.42.10">
    <property type="match status" value="1"/>
</dbReference>
<dbReference type="Proteomes" id="UP000010467">
    <property type="component" value="Chromosome"/>
</dbReference>
<protein>
    <submittedName>
        <fullName evidence="13">Putative membrane-associated Zn-dependent protease</fullName>
    </submittedName>
</protein>
<evidence type="ECO:0000256" key="1">
    <source>
        <dbReference type="ARBA" id="ARBA00001947"/>
    </source>
</evidence>
<evidence type="ECO:0000256" key="9">
    <source>
        <dbReference type="ARBA" id="ARBA00023049"/>
    </source>
</evidence>
<dbReference type="InterPro" id="IPR041489">
    <property type="entry name" value="PDZ_6"/>
</dbReference>
<dbReference type="SUPFAM" id="SSF50156">
    <property type="entry name" value="PDZ domain-like"/>
    <property type="match status" value="1"/>
</dbReference>
<evidence type="ECO:0000256" key="4">
    <source>
        <dbReference type="ARBA" id="ARBA00022670"/>
    </source>
</evidence>
<keyword evidence="10 11" id="KW-0472">Membrane</keyword>
<dbReference type="PANTHER" id="PTHR42837:SF2">
    <property type="entry name" value="MEMBRANE METALLOPROTEASE ARASP2, CHLOROPLASTIC-RELATED"/>
    <property type="match status" value="1"/>
</dbReference>
<dbReference type="KEGG" id="dpd:Deipe_3432"/>
<keyword evidence="4 13" id="KW-0645">Protease</keyword>
<evidence type="ECO:0000313" key="13">
    <source>
        <dbReference type="EMBL" id="AFZ68865.1"/>
    </source>
</evidence>
<dbReference type="Pfam" id="PF02163">
    <property type="entry name" value="Peptidase_M50"/>
    <property type="match status" value="1"/>
</dbReference>
<dbReference type="InterPro" id="IPR008915">
    <property type="entry name" value="Peptidase_M50"/>
</dbReference>
<keyword evidence="7" id="KW-0862">Zinc</keyword>
<evidence type="ECO:0000256" key="5">
    <source>
        <dbReference type="ARBA" id="ARBA00022692"/>
    </source>
</evidence>
<evidence type="ECO:0000256" key="2">
    <source>
        <dbReference type="ARBA" id="ARBA00004141"/>
    </source>
</evidence>
<gene>
    <name evidence="13" type="ordered locus">Deipe_3432</name>
</gene>